<evidence type="ECO:0000313" key="2">
    <source>
        <dbReference type="Proteomes" id="UP000501676"/>
    </source>
</evidence>
<proteinExistence type="predicted"/>
<gene>
    <name evidence="1" type="ORF">G6Z83_05690</name>
</gene>
<evidence type="ECO:0000313" key="1">
    <source>
        <dbReference type="EMBL" id="QIH24162.1"/>
    </source>
</evidence>
<dbReference type="AlphaFoldDB" id="A0A6G7B9T9"/>
<accession>A0A6G7B9T9</accession>
<sequence>MNKRQLKTKLPYKEKTYQWSKEIIREKLHFASGSELLQYVVHMDNYAVSAMMMAMYDFDKDPLEGKYKAVIFDQNHGIVLSTRNTRQIIGDFLNNEIFEYQLGLAVQKKIARSMNLNRYHALSFNKFAFFSLKGFTNGKTSWLNLSALTEFSLHRRNASFTSVEVNGSRHIFCFDKVVANLDKVLSEAITHNLVVKRGLLAYESKLMGRPVVSGREKKSLLNDSQYFAYEIMPKCDANYLISMSKGIWHDIFLLFGKRLFKLLEINWNYEDYKEAYKHNNRINYLR</sequence>
<reference evidence="1 2" key="1">
    <citation type="submission" date="2020-02" db="EMBL/GenBank/DDBJ databases">
        <title>Complete genome sequences of six Lactobacillus iners strains isolated from the human vagina.</title>
        <authorList>
            <person name="France M.T."/>
            <person name="Rutt L."/>
            <person name="Narina S."/>
            <person name="Arbaugh S."/>
            <person name="Humphrys M.S."/>
            <person name="Ma B."/>
            <person name="Hayward M.R."/>
            <person name="Relman D."/>
            <person name="Kwon D.S."/>
            <person name="Ravel J."/>
        </authorList>
    </citation>
    <scope>NUCLEOTIDE SEQUENCE [LARGE SCALE GENOMIC DNA]</scope>
    <source>
        <strain evidence="1 2">C0210C1</strain>
    </source>
</reference>
<dbReference type="RefSeq" id="WP_006737780.1">
    <property type="nucleotide sequence ID" value="NZ_CP049228.1"/>
</dbReference>
<protein>
    <submittedName>
        <fullName evidence="1">Uncharacterized protein</fullName>
    </submittedName>
</protein>
<dbReference type="EMBL" id="CP049228">
    <property type="protein sequence ID" value="QIH24162.1"/>
    <property type="molecule type" value="Genomic_DNA"/>
</dbReference>
<organism evidence="1 2">
    <name type="scientific">Lactobacillus iners</name>
    <dbReference type="NCBI Taxonomy" id="147802"/>
    <lineage>
        <taxon>Bacteria</taxon>
        <taxon>Bacillati</taxon>
        <taxon>Bacillota</taxon>
        <taxon>Bacilli</taxon>
        <taxon>Lactobacillales</taxon>
        <taxon>Lactobacillaceae</taxon>
        <taxon>Lactobacillus</taxon>
    </lineage>
</organism>
<name>A0A6G7B9T9_9LACO</name>
<dbReference type="Proteomes" id="UP000501676">
    <property type="component" value="Chromosome"/>
</dbReference>